<keyword evidence="5" id="KW-0862">Zinc</keyword>
<proteinExistence type="inferred from homology"/>
<organism evidence="7 8">
    <name type="scientific">Bordetella genomosp. 2</name>
    <dbReference type="NCBI Taxonomy" id="1983456"/>
    <lineage>
        <taxon>Bacteria</taxon>
        <taxon>Pseudomonadati</taxon>
        <taxon>Pseudomonadota</taxon>
        <taxon>Betaproteobacteria</taxon>
        <taxon>Burkholderiales</taxon>
        <taxon>Alcaligenaceae</taxon>
        <taxon>Bordetella</taxon>
    </lineage>
</organism>
<dbReference type="RefSeq" id="WP_094806002.1">
    <property type="nucleotide sequence ID" value="NZ_NEVT01000003.1"/>
</dbReference>
<evidence type="ECO:0000259" key="6">
    <source>
        <dbReference type="SMART" id="SM00849"/>
    </source>
</evidence>
<dbReference type="InterPro" id="IPR036866">
    <property type="entry name" value="RibonucZ/Hydroxyglut_hydro"/>
</dbReference>
<sequence length="273" mass="30108">MAQASTGAWPEYEVYALRYARMPRRRADNFLGGDPHDGPMPMDFFVWLVRGAGRCVLVDTGFNAATAARRRRDLLGCPIAGLARLGVAPEQVQDVVLTHLHYDHAGNLAKLVDARLHVQDAELDYATGRCMCHAPLRHAYEVEDVVTLVRRVYQDRVVFHDGDAVLHPGIELLKIGGHTKGLQAVRVHTRRGWVVLASDASHYYENMQAGRPFPIVFNVADMLSGHQRVQQAASSPAHVVPGHDPQVLARYPAYRGDPDIAVLHEPPAPADAS</sequence>
<comment type="cofactor">
    <cofactor evidence="1">
        <name>Zn(2+)</name>
        <dbReference type="ChEBI" id="CHEBI:29105"/>
    </cofactor>
</comment>
<keyword evidence="4 7" id="KW-0378">Hydrolase</keyword>
<evidence type="ECO:0000256" key="5">
    <source>
        <dbReference type="ARBA" id="ARBA00022833"/>
    </source>
</evidence>
<evidence type="ECO:0000313" key="7">
    <source>
        <dbReference type="EMBL" id="OZI79448.1"/>
    </source>
</evidence>
<evidence type="ECO:0000256" key="1">
    <source>
        <dbReference type="ARBA" id="ARBA00001947"/>
    </source>
</evidence>
<gene>
    <name evidence="7" type="ORF">CAL24_05815</name>
</gene>
<dbReference type="GO" id="GO:0046872">
    <property type="term" value="F:metal ion binding"/>
    <property type="evidence" value="ECO:0007669"/>
    <property type="project" value="UniProtKB-KW"/>
</dbReference>
<comment type="caution">
    <text evidence="7">The sequence shown here is derived from an EMBL/GenBank/DDBJ whole genome shotgun (WGS) entry which is preliminary data.</text>
</comment>
<dbReference type="GO" id="GO:0016787">
    <property type="term" value="F:hydrolase activity"/>
    <property type="evidence" value="ECO:0007669"/>
    <property type="project" value="UniProtKB-KW"/>
</dbReference>
<dbReference type="PANTHER" id="PTHR42978">
    <property type="entry name" value="QUORUM-QUENCHING LACTONASE YTNP-RELATED-RELATED"/>
    <property type="match status" value="1"/>
</dbReference>
<feature type="domain" description="Metallo-beta-lactamase" evidence="6">
    <location>
        <begin position="43"/>
        <end position="243"/>
    </location>
</feature>
<dbReference type="AlphaFoldDB" id="A0A261VZA2"/>
<evidence type="ECO:0000256" key="2">
    <source>
        <dbReference type="ARBA" id="ARBA00007749"/>
    </source>
</evidence>
<dbReference type="InterPro" id="IPR051013">
    <property type="entry name" value="MBL_superfamily_lactonases"/>
</dbReference>
<dbReference type="SMART" id="SM00849">
    <property type="entry name" value="Lactamase_B"/>
    <property type="match status" value="1"/>
</dbReference>
<dbReference type="InterPro" id="IPR001279">
    <property type="entry name" value="Metallo-B-lactamas"/>
</dbReference>
<evidence type="ECO:0000256" key="4">
    <source>
        <dbReference type="ARBA" id="ARBA00022801"/>
    </source>
</evidence>
<keyword evidence="3" id="KW-0479">Metal-binding</keyword>
<dbReference type="PANTHER" id="PTHR42978:SF7">
    <property type="entry name" value="METALLO-HYDROLASE RV2300C-RELATED"/>
    <property type="match status" value="1"/>
</dbReference>
<evidence type="ECO:0000313" key="8">
    <source>
        <dbReference type="Proteomes" id="UP000215633"/>
    </source>
</evidence>
<protein>
    <submittedName>
        <fullName evidence="7">MBL fold hydrolase</fullName>
    </submittedName>
</protein>
<dbReference type="Gene3D" id="3.60.15.10">
    <property type="entry name" value="Ribonuclease Z/Hydroxyacylglutathione hydrolase-like"/>
    <property type="match status" value="1"/>
</dbReference>
<dbReference type="Proteomes" id="UP000215633">
    <property type="component" value="Unassembled WGS sequence"/>
</dbReference>
<dbReference type="EMBL" id="NEVT01000003">
    <property type="protein sequence ID" value="OZI79448.1"/>
    <property type="molecule type" value="Genomic_DNA"/>
</dbReference>
<keyword evidence="8" id="KW-1185">Reference proteome</keyword>
<dbReference type="SUPFAM" id="SSF56281">
    <property type="entry name" value="Metallo-hydrolase/oxidoreductase"/>
    <property type="match status" value="1"/>
</dbReference>
<evidence type="ECO:0000256" key="3">
    <source>
        <dbReference type="ARBA" id="ARBA00022723"/>
    </source>
</evidence>
<name>A0A261VZA2_9BORD</name>
<accession>A0A261VZA2</accession>
<dbReference type="CDD" id="cd07729">
    <property type="entry name" value="AHL_lactonase_MBL-fold"/>
    <property type="match status" value="1"/>
</dbReference>
<comment type="similarity">
    <text evidence="2">Belongs to the metallo-beta-lactamase superfamily.</text>
</comment>
<reference evidence="8" key="1">
    <citation type="submission" date="2017-05" db="EMBL/GenBank/DDBJ databases">
        <title>Complete and WGS of Bordetella genogroups.</title>
        <authorList>
            <person name="Spilker T."/>
            <person name="Lipuma J."/>
        </authorList>
    </citation>
    <scope>NUCLEOTIDE SEQUENCE [LARGE SCALE GENOMIC DNA]</scope>
    <source>
        <strain evidence="8">AU8256</strain>
    </source>
</reference>
<dbReference type="Pfam" id="PF00753">
    <property type="entry name" value="Lactamase_B"/>
    <property type="match status" value="1"/>
</dbReference>